<accession>A0A5R9FZ66</accession>
<evidence type="ECO:0000313" key="3">
    <source>
        <dbReference type="Proteomes" id="UP000305906"/>
    </source>
</evidence>
<organism evidence="2 3">
    <name type="scientific">Streptomyces montanus</name>
    <dbReference type="NCBI Taxonomy" id="2580423"/>
    <lineage>
        <taxon>Bacteria</taxon>
        <taxon>Bacillati</taxon>
        <taxon>Actinomycetota</taxon>
        <taxon>Actinomycetes</taxon>
        <taxon>Kitasatosporales</taxon>
        <taxon>Streptomycetaceae</taxon>
        <taxon>Streptomyces</taxon>
    </lineage>
</organism>
<sequence length="451" mass="49521">MQFLNEHELRAFLRLCIDPGSGRDKRTPARMADAVHPACEDALRELAPPYLEAYRRNADDLAKRAEGMRQAYAVALLAWTRDEQPSDRLLALADEATAHSHACPWCTVSGVLSAQCKDGTRFAKALLTPFEDTPAGDAPEDRAQHCNGAALTHNETGICNHPVDQAEEPPCPHESWDVTSEYPAPNGGGWVKSRKCNDCREPLEQICEPTPHFEDNGAHAPAASASGHATVEETIATSQPDTSRTEKRSQRPAALPWTNVLQGDEPFELLGELNLVLQDGHAQHEGETHDDRARRILGGIDRVLGSWQDAIEHRRPTSYLTRDGRVWTYRGEHRAKGGPALYESPTSPKAYTFAELRNVYGWVAAVQGLAPVDGETVTTTFEHYAAVCRENGLIPFTTALVRSGASPAMHAAVHVSIDPDLELDTNAVDQVITAVCDGLTCPPWRNRRQPF</sequence>
<evidence type="ECO:0000256" key="1">
    <source>
        <dbReference type="SAM" id="MobiDB-lite"/>
    </source>
</evidence>
<dbReference type="Proteomes" id="UP000305906">
    <property type="component" value="Unassembled WGS sequence"/>
</dbReference>
<protein>
    <submittedName>
        <fullName evidence="2">Uncharacterized protein</fullName>
    </submittedName>
</protein>
<gene>
    <name evidence="2" type="ORF">FE633_10785</name>
</gene>
<feature type="region of interest" description="Disordered" evidence="1">
    <location>
        <begin position="210"/>
        <end position="259"/>
    </location>
</feature>
<reference evidence="2 3" key="1">
    <citation type="submission" date="2019-05" db="EMBL/GenBank/DDBJ databases">
        <title>Streptomyces sp. NEAU-C151, a novel actinomycete isolated from soil.</title>
        <authorList>
            <person name="Han L."/>
            <person name="Jiang H."/>
        </authorList>
    </citation>
    <scope>NUCLEOTIDE SEQUENCE [LARGE SCALE GENOMIC DNA]</scope>
    <source>
        <strain evidence="2 3">NEAU-C151</strain>
    </source>
</reference>
<keyword evidence="3" id="KW-1185">Reference proteome</keyword>
<dbReference type="RefSeq" id="WP_138044900.1">
    <property type="nucleotide sequence ID" value="NZ_VBZC01000010.1"/>
</dbReference>
<dbReference type="EMBL" id="VBZC01000010">
    <property type="protein sequence ID" value="TLS46033.1"/>
    <property type="molecule type" value="Genomic_DNA"/>
</dbReference>
<evidence type="ECO:0000313" key="2">
    <source>
        <dbReference type="EMBL" id="TLS46033.1"/>
    </source>
</evidence>
<dbReference type="AlphaFoldDB" id="A0A5R9FZ66"/>
<proteinExistence type="predicted"/>
<comment type="caution">
    <text evidence="2">The sequence shown here is derived from an EMBL/GenBank/DDBJ whole genome shotgun (WGS) entry which is preliminary data.</text>
</comment>
<name>A0A5R9FZ66_9ACTN</name>
<feature type="compositionally biased region" description="Low complexity" evidence="1">
    <location>
        <begin position="218"/>
        <end position="229"/>
    </location>
</feature>